<feature type="transmembrane region" description="Helical" evidence="13">
    <location>
        <begin position="282"/>
        <end position="301"/>
    </location>
</feature>
<feature type="transmembrane region" description="Helical" evidence="13">
    <location>
        <begin position="383"/>
        <end position="405"/>
    </location>
</feature>
<dbReference type="OrthoDB" id="9811110at2"/>
<keyword evidence="5" id="KW-0813">Transport</keyword>
<evidence type="ECO:0000256" key="8">
    <source>
        <dbReference type="ARBA" id="ARBA00022692"/>
    </source>
</evidence>
<dbReference type="EMBL" id="QJKH01000004">
    <property type="protein sequence ID" value="PXX80165.1"/>
    <property type="molecule type" value="Genomic_DNA"/>
</dbReference>
<dbReference type="InterPro" id="IPR050222">
    <property type="entry name" value="MATE_MdtK"/>
</dbReference>
<feature type="transmembrane region" description="Helical" evidence="13">
    <location>
        <begin position="134"/>
        <end position="151"/>
    </location>
</feature>
<feature type="transmembrane region" description="Helical" evidence="13">
    <location>
        <begin position="192"/>
        <end position="213"/>
    </location>
</feature>
<evidence type="ECO:0000256" key="12">
    <source>
        <dbReference type="ARBA" id="ARBA00031636"/>
    </source>
</evidence>
<dbReference type="Proteomes" id="UP000247612">
    <property type="component" value="Unassembled WGS sequence"/>
</dbReference>
<evidence type="ECO:0000256" key="6">
    <source>
        <dbReference type="ARBA" id="ARBA00022449"/>
    </source>
</evidence>
<name>A0A318KWR4_9FIRM</name>
<feature type="transmembrane region" description="Helical" evidence="13">
    <location>
        <begin position="12"/>
        <end position="35"/>
    </location>
</feature>
<dbReference type="PANTHER" id="PTHR43298:SF2">
    <property type="entry name" value="FMN_FAD EXPORTER YEEO-RELATED"/>
    <property type="match status" value="1"/>
</dbReference>
<keyword evidence="11 13" id="KW-0472">Membrane</keyword>
<gene>
    <name evidence="14" type="ORF">DES51_104170</name>
</gene>
<evidence type="ECO:0000256" key="2">
    <source>
        <dbReference type="ARBA" id="ARBA00004651"/>
    </source>
</evidence>
<keyword evidence="7" id="KW-1003">Cell membrane</keyword>
<dbReference type="Pfam" id="PF01554">
    <property type="entry name" value="MatE"/>
    <property type="match status" value="2"/>
</dbReference>
<dbReference type="GO" id="GO:0042910">
    <property type="term" value="F:xenobiotic transmembrane transporter activity"/>
    <property type="evidence" value="ECO:0007669"/>
    <property type="project" value="InterPro"/>
</dbReference>
<dbReference type="RefSeq" id="WP_022937966.1">
    <property type="nucleotide sequence ID" value="NZ_CABKRQ010000004.1"/>
</dbReference>
<keyword evidence="15" id="KW-1185">Reference proteome</keyword>
<evidence type="ECO:0000256" key="11">
    <source>
        <dbReference type="ARBA" id="ARBA00023136"/>
    </source>
</evidence>
<dbReference type="GO" id="GO:0006811">
    <property type="term" value="P:monoatomic ion transport"/>
    <property type="evidence" value="ECO:0007669"/>
    <property type="project" value="UniProtKB-KW"/>
</dbReference>
<keyword evidence="10" id="KW-0406">Ion transport</keyword>
<evidence type="ECO:0000256" key="5">
    <source>
        <dbReference type="ARBA" id="ARBA00022448"/>
    </source>
</evidence>
<dbReference type="CDD" id="cd13144">
    <property type="entry name" value="MATE_like_4"/>
    <property type="match status" value="1"/>
</dbReference>
<feature type="transmembrane region" description="Helical" evidence="13">
    <location>
        <begin position="163"/>
        <end position="186"/>
    </location>
</feature>
<evidence type="ECO:0000256" key="10">
    <source>
        <dbReference type="ARBA" id="ARBA00023065"/>
    </source>
</evidence>
<evidence type="ECO:0000256" key="13">
    <source>
        <dbReference type="SAM" id="Phobius"/>
    </source>
</evidence>
<dbReference type="NCBIfam" id="TIGR00797">
    <property type="entry name" value="matE"/>
    <property type="match status" value="1"/>
</dbReference>
<feature type="transmembrane region" description="Helical" evidence="13">
    <location>
        <begin position="47"/>
        <end position="70"/>
    </location>
</feature>
<dbReference type="InterPro" id="IPR002528">
    <property type="entry name" value="MATE_fam"/>
</dbReference>
<keyword evidence="6" id="KW-0050">Antiport</keyword>
<dbReference type="PANTHER" id="PTHR43298">
    <property type="entry name" value="MULTIDRUG RESISTANCE PROTEIN NORM-RELATED"/>
    <property type="match status" value="1"/>
</dbReference>
<dbReference type="InterPro" id="IPR048279">
    <property type="entry name" value="MdtK-like"/>
</dbReference>
<dbReference type="GO" id="GO:0015297">
    <property type="term" value="F:antiporter activity"/>
    <property type="evidence" value="ECO:0007669"/>
    <property type="project" value="UniProtKB-KW"/>
</dbReference>
<dbReference type="GO" id="GO:0005886">
    <property type="term" value="C:plasma membrane"/>
    <property type="evidence" value="ECO:0007669"/>
    <property type="project" value="UniProtKB-SubCell"/>
</dbReference>
<evidence type="ECO:0000256" key="4">
    <source>
        <dbReference type="ARBA" id="ARBA00020268"/>
    </source>
</evidence>
<organism evidence="14 15">
    <name type="scientific">Dielma fastidiosa</name>
    <dbReference type="NCBI Taxonomy" id="1034346"/>
    <lineage>
        <taxon>Bacteria</taxon>
        <taxon>Bacillati</taxon>
        <taxon>Bacillota</taxon>
        <taxon>Erysipelotrichia</taxon>
        <taxon>Erysipelotrichales</taxon>
        <taxon>Erysipelotrichaceae</taxon>
        <taxon>Dielma</taxon>
    </lineage>
</organism>
<keyword evidence="8 13" id="KW-0812">Transmembrane</keyword>
<accession>A0A318KWR4</accession>
<dbReference type="PIRSF" id="PIRSF006603">
    <property type="entry name" value="DinF"/>
    <property type="match status" value="1"/>
</dbReference>
<feature type="transmembrane region" description="Helical" evidence="13">
    <location>
        <begin position="313"/>
        <end position="331"/>
    </location>
</feature>
<sequence length="447" mass="48950">MEQNKMGTKAVFPLLMSMAFPPMLSMLVQSLYNIVDSVYVAQISQDAITAVSLAFPIQNFLLAVAVGTGVGMNSYISRKLGMQDIKEANNAVTHGILLAVISSIVFAIASFFVITPFFNLFTDDPVIFQMGKQYIEIIMLISFGQMVHIAIEKVFQATGKMSLPMIMQAVGCIVNIILDPIFIFTFGLGVRGAAIATVIGQLTSMSIAIYMLFAKKNEVKFDLKSFHLDFNCIKQIYAVGVPTILMNSLGSVLVMGLNSLLVTFSNMAVSLFGIYYKLQTFVFMPVSGLTQGALPIFGYNYGAQNHQRLKDTLKYALMVALLIMAVGTLLFEAAPGLLLKMFNADDEMLRIGIPALRIIALSYLPAALGMIFPTLFQGMGKGLYSFIIFMTRQLVITLPAAYLLAPVLGLTGIWIAFPIAECAAALIAFILYLKIHKTDKVFIEQTN</sequence>
<comment type="subcellular location">
    <subcellularLocation>
        <location evidence="2">Cell membrane</location>
        <topology evidence="2">Multi-pass membrane protein</topology>
    </subcellularLocation>
</comment>
<proteinExistence type="inferred from homology"/>
<evidence type="ECO:0000256" key="1">
    <source>
        <dbReference type="ARBA" id="ARBA00003408"/>
    </source>
</evidence>
<protein>
    <recommendedName>
        <fullName evidence="4">Probable multidrug resistance protein NorM</fullName>
    </recommendedName>
    <alternativeName>
        <fullName evidence="12">Multidrug-efflux transporter</fullName>
    </alternativeName>
</protein>
<feature type="transmembrane region" description="Helical" evidence="13">
    <location>
        <begin position="411"/>
        <end position="433"/>
    </location>
</feature>
<evidence type="ECO:0000313" key="15">
    <source>
        <dbReference type="Proteomes" id="UP000247612"/>
    </source>
</evidence>
<reference evidence="14 15" key="1">
    <citation type="submission" date="2018-05" db="EMBL/GenBank/DDBJ databases">
        <title>Genomic Encyclopedia of Type Strains, Phase IV (KMG-IV): sequencing the most valuable type-strain genomes for metagenomic binning, comparative biology and taxonomic classification.</title>
        <authorList>
            <person name="Goeker M."/>
        </authorList>
    </citation>
    <scope>NUCLEOTIDE SEQUENCE [LARGE SCALE GENOMIC DNA]</scope>
    <source>
        <strain evidence="14 15">JC118</strain>
    </source>
</reference>
<feature type="transmembrane region" description="Helical" evidence="13">
    <location>
        <begin position="91"/>
        <end position="114"/>
    </location>
</feature>
<evidence type="ECO:0000256" key="9">
    <source>
        <dbReference type="ARBA" id="ARBA00022989"/>
    </source>
</evidence>
<comment type="similarity">
    <text evidence="3">Belongs to the multi antimicrobial extrusion (MATE) (TC 2.A.66.1) family.</text>
</comment>
<evidence type="ECO:0000256" key="3">
    <source>
        <dbReference type="ARBA" id="ARBA00010199"/>
    </source>
</evidence>
<comment type="caution">
    <text evidence="14">The sequence shown here is derived from an EMBL/GenBank/DDBJ whole genome shotgun (WGS) entry which is preliminary data.</text>
</comment>
<dbReference type="AlphaFoldDB" id="A0A318KWR4"/>
<dbReference type="STRING" id="1034346.GCA_000313565_01663"/>
<feature type="transmembrane region" description="Helical" evidence="13">
    <location>
        <begin position="351"/>
        <end position="376"/>
    </location>
</feature>
<evidence type="ECO:0000313" key="14">
    <source>
        <dbReference type="EMBL" id="PXX80165.1"/>
    </source>
</evidence>
<evidence type="ECO:0000256" key="7">
    <source>
        <dbReference type="ARBA" id="ARBA00022475"/>
    </source>
</evidence>
<keyword evidence="9 13" id="KW-1133">Transmembrane helix</keyword>
<comment type="function">
    <text evidence="1">Multidrug efflux pump.</text>
</comment>